<dbReference type="InterPro" id="IPR051601">
    <property type="entry name" value="Serine_prot/Carboxylest_S33"/>
</dbReference>
<evidence type="ECO:0000313" key="5">
    <source>
        <dbReference type="Proteomes" id="UP000315522"/>
    </source>
</evidence>
<feature type="domain" description="AB hydrolase-1" evidence="3">
    <location>
        <begin position="121"/>
        <end position="267"/>
    </location>
</feature>
<dbReference type="Proteomes" id="UP000315522">
    <property type="component" value="Unassembled WGS sequence"/>
</dbReference>
<dbReference type="PRINTS" id="PR00793">
    <property type="entry name" value="PROAMNOPTASE"/>
</dbReference>
<sequence>MASARLLNSKSHLIPASDANKIKHVSDCFISQSQSIDMLVTSFAVSSRLISSHPTLSRQTLLTRHLGKLKVTELIFEVPKDYINPERGTIQLFARSVIRQEKPAAVPSEEDIRKKSQKPYFVYLQGGPGFGCPPPQNSWITNAILDRGYQMLYLDQRGTGLSTPISAATLALQGDIHRQADYLKLFRADSIVRDCEAVRKTLTAEYPIELKKWSVFGQSFGGFCILTYLSFYPQGLREAFTSGGLAPVGKSVDQVYKATFQKVIERNKAYYTKYPEDIETVQSLCFHIKSKGGLALPSGGHLTVRGLLTLGRAFGAHGGLDVVHDLILRCNTDLSQFQFITRPTLSALETALTFDDNVIYAILHEAVYCQGVASNWSAERVGRRLTQFQWLAGSPQSAAGVRDGPLYFSGEMIFPFLFDIFPELEKLAQVADIIANYAGWPDLYDESQLARNEVPLYSATFIDDMYVDYGLAQDTAKLVKNCKQFITNSMYHDAIRSKTDPVLKALFALRDDSID</sequence>
<name>A0A559M2W6_9HELO</name>
<keyword evidence="5" id="KW-1185">Reference proteome</keyword>
<gene>
    <name evidence="4" type="primary">pip_2</name>
    <name evidence="4" type="ORF">LAWI1_G006792</name>
</gene>
<dbReference type="PANTHER" id="PTHR43248">
    <property type="entry name" value="2-SUCCINYL-6-HYDROXY-2,4-CYCLOHEXADIENE-1-CARBOXYLATE SYNTHASE"/>
    <property type="match status" value="1"/>
</dbReference>
<protein>
    <submittedName>
        <fullName evidence="4">Proline iminopeptidase</fullName>
    </submittedName>
</protein>
<dbReference type="InterPro" id="IPR002410">
    <property type="entry name" value="Peptidase_S33"/>
</dbReference>
<evidence type="ECO:0000259" key="3">
    <source>
        <dbReference type="Pfam" id="PF00561"/>
    </source>
</evidence>
<reference evidence="4 5" key="1">
    <citation type="submission" date="2018-05" db="EMBL/GenBank/DDBJ databases">
        <title>Genome sequencing and assembly of the regulated plant pathogen Lachnellula willkommii and related sister species for the development of diagnostic species identification markers.</title>
        <authorList>
            <person name="Giroux E."/>
            <person name="Bilodeau G."/>
        </authorList>
    </citation>
    <scope>NUCLEOTIDE SEQUENCE [LARGE SCALE GENOMIC DNA]</scope>
    <source>
        <strain evidence="4 5">CBS 172.35</strain>
    </source>
</reference>
<dbReference type="EMBL" id="QGML01002568">
    <property type="protein sequence ID" value="TVY87303.1"/>
    <property type="molecule type" value="Genomic_DNA"/>
</dbReference>
<dbReference type="AlphaFoldDB" id="A0A559M2W6"/>
<organism evidence="4 5">
    <name type="scientific">Lachnellula willkommii</name>
    <dbReference type="NCBI Taxonomy" id="215461"/>
    <lineage>
        <taxon>Eukaryota</taxon>
        <taxon>Fungi</taxon>
        <taxon>Dikarya</taxon>
        <taxon>Ascomycota</taxon>
        <taxon>Pezizomycotina</taxon>
        <taxon>Leotiomycetes</taxon>
        <taxon>Helotiales</taxon>
        <taxon>Lachnaceae</taxon>
        <taxon>Lachnellula</taxon>
    </lineage>
</organism>
<evidence type="ECO:0000256" key="1">
    <source>
        <dbReference type="ARBA" id="ARBA00010088"/>
    </source>
</evidence>
<comment type="caution">
    <text evidence="4">The sequence shown here is derived from an EMBL/GenBank/DDBJ whole genome shotgun (WGS) entry which is preliminary data.</text>
</comment>
<dbReference type="SUPFAM" id="SSF53474">
    <property type="entry name" value="alpha/beta-Hydrolases"/>
    <property type="match status" value="2"/>
</dbReference>
<proteinExistence type="inferred from homology"/>
<dbReference type="GO" id="GO:0006508">
    <property type="term" value="P:proteolysis"/>
    <property type="evidence" value="ECO:0007669"/>
    <property type="project" value="InterPro"/>
</dbReference>
<dbReference type="InterPro" id="IPR000073">
    <property type="entry name" value="AB_hydrolase_1"/>
</dbReference>
<dbReference type="PANTHER" id="PTHR43248:SF2">
    <property type="entry name" value="PROLYL AMINOPEPTIDASE"/>
    <property type="match status" value="1"/>
</dbReference>
<dbReference type="InterPro" id="IPR029058">
    <property type="entry name" value="AB_hydrolase_fold"/>
</dbReference>
<accession>A0A559M2W6</accession>
<dbReference type="Pfam" id="PF00561">
    <property type="entry name" value="Abhydrolase_1"/>
    <property type="match status" value="1"/>
</dbReference>
<keyword evidence="2" id="KW-0378">Hydrolase</keyword>
<evidence type="ECO:0000313" key="4">
    <source>
        <dbReference type="EMBL" id="TVY87303.1"/>
    </source>
</evidence>
<evidence type="ECO:0000256" key="2">
    <source>
        <dbReference type="ARBA" id="ARBA00022801"/>
    </source>
</evidence>
<dbReference type="Gene3D" id="3.40.50.1820">
    <property type="entry name" value="alpha/beta hydrolase"/>
    <property type="match status" value="1"/>
</dbReference>
<comment type="similarity">
    <text evidence="1">Belongs to the peptidase S33 family.</text>
</comment>
<dbReference type="GO" id="GO:0008233">
    <property type="term" value="F:peptidase activity"/>
    <property type="evidence" value="ECO:0007669"/>
    <property type="project" value="InterPro"/>
</dbReference>